<dbReference type="AlphaFoldDB" id="A0ABD2QAQ9"/>
<dbReference type="EMBL" id="JBJKFK010000510">
    <property type="protein sequence ID" value="KAL3316624.1"/>
    <property type="molecule type" value="Genomic_DNA"/>
</dbReference>
<reference evidence="2 3" key="1">
    <citation type="submission" date="2024-11" db="EMBL/GenBank/DDBJ databases">
        <title>Adaptive evolution of stress response genes in parasites aligns with host niche diversity.</title>
        <authorList>
            <person name="Hahn C."/>
            <person name="Resl P."/>
        </authorList>
    </citation>
    <scope>NUCLEOTIDE SEQUENCE [LARGE SCALE GENOMIC DNA]</scope>
    <source>
        <strain evidence="2">EGGRZ-B1_66</strain>
        <tissue evidence="2">Body</tissue>
    </source>
</reference>
<evidence type="ECO:0000313" key="3">
    <source>
        <dbReference type="Proteomes" id="UP001626550"/>
    </source>
</evidence>
<feature type="compositionally biased region" description="Polar residues" evidence="1">
    <location>
        <begin position="127"/>
        <end position="140"/>
    </location>
</feature>
<name>A0ABD2QAQ9_9PLAT</name>
<gene>
    <name evidence="2" type="ORF">Ciccas_004727</name>
</gene>
<feature type="region of interest" description="Disordered" evidence="1">
    <location>
        <begin position="127"/>
        <end position="170"/>
    </location>
</feature>
<feature type="region of interest" description="Disordered" evidence="1">
    <location>
        <begin position="28"/>
        <end position="54"/>
    </location>
</feature>
<feature type="compositionally biased region" description="Basic and acidic residues" evidence="1">
    <location>
        <begin position="44"/>
        <end position="53"/>
    </location>
</feature>
<comment type="caution">
    <text evidence="2">The sequence shown here is derived from an EMBL/GenBank/DDBJ whole genome shotgun (WGS) entry which is preliminary data.</text>
</comment>
<organism evidence="2 3">
    <name type="scientific">Cichlidogyrus casuarinus</name>
    <dbReference type="NCBI Taxonomy" id="1844966"/>
    <lineage>
        <taxon>Eukaryota</taxon>
        <taxon>Metazoa</taxon>
        <taxon>Spiralia</taxon>
        <taxon>Lophotrochozoa</taxon>
        <taxon>Platyhelminthes</taxon>
        <taxon>Monogenea</taxon>
        <taxon>Monopisthocotylea</taxon>
        <taxon>Dactylogyridea</taxon>
        <taxon>Ancyrocephalidae</taxon>
        <taxon>Cichlidogyrus</taxon>
    </lineage>
</organism>
<protein>
    <submittedName>
        <fullName evidence="2">Uncharacterized protein</fullName>
    </submittedName>
</protein>
<evidence type="ECO:0000256" key="1">
    <source>
        <dbReference type="SAM" id="MobiDB-lite"/>
    </source>
</evidence>
<dbReference type="Proteomes" id="UP001626550">
    <property type="component" value="Unassembled WGS sequence"/>
</dbReference>
<keyword evidence="3" id="KW-1185">Reference proteome</keyword>
<evidence type="ECO:0000313" key="2">
    <source>
        <dbReference type="EMBL" id="KAL3316624.1"/>
    </source>
</evidence>
<proteinExistence type="predicted"/>
<feature type="compositionally biased region" description="Basic residues" evidence="1">
    <location>
        <begin position="145"/>
        <end position="170"/>
    </location>
</feature>
<accession>A0ABD2QAQ9</accession>
<sequence length="170" mass="20271">MGSNYLNKWLKHVNVHNRIIEEEHCYRQHTEDKRDVARRKRKHKYDEDKEFRKQQKMRKLNAELKELHYKVDEKNNSLIQAPAEGGVKAANFWYEVARKNHASSSSSTQKWKHDAFEKQALLFPNKNTMLISDNASSDVSSLARKSVKKNKRKHKKQKKDKKKKKSRRQS</sequence>